<dbReference type="SUPFAM" id="SSF52172">
    <property type="entry name" value="CheY-like"/>
    <property type="match status" value="1"/>
</dbReference>
<evidence type="ECO:0000313" key="5">
    <source>
        <dbReference type="Proteomes" id="UP001317705"/>
    </source>
</evidence>
<dbReference type="RefSeq" id="WP_282000170.1">
    <property type="nucleotide sequence ID" value="NZ_AP027151.1"/>
</dbReference>
<dbReference type="InterPro" id="IPR007831">
    <property type="entry name" value="T2SS_GspE_N"/>
</dbReference>
<dbReference type="InterPro" id="IPR001789">
    <property type="entry name" value="Sig_transdc_resp-reg_receiver"/>
</dbReference>
<dbReference type="PROSITE" id="PS50110">
    <property type="entry name" value="RESPONSE_REGULATORY"/>
    <property type="match status" value="1"/>
</dbReference>
<evidence type="ECO:0000259" key="3">
    <source>
        <dbReference type="PROSITE" id="PS50110"/>
    </source>
</evidence>
<gene>
    <name evidence="4" type="ORF">GURASL_29810</name>
</gene>
<organism evidence="4 5">
    <name type="scientific">Geotalea uraniireducens</name>
    <dbReference type="NCBI Taxonomy" id="351604"/>
    <lineage>
        <taxon>Bacteria</taxon>
        <taxon>Pseudomonadati</taxon>
        <taxon>Thermodesulfobacteriota</taxon>
        <taxon>Desulfuromonadia</taxon>
        <taxon>Geobacterales</taxon>
        <taxon>Geobacteraceae</taxon>
        <taxon>Geotalea</taxon>
    </lineage>
</organism>
<proteinExistence type="predicted"/>
<accession>A0ABM8EN87</accession>
<dbReference type="InterPro" id="IPR011006">
    <property type="entry name" value="CheY-like_superfamily"/>
</dbReference>
<comment type="caution">
    <text evidence="2">Lacks conserved residue(s) required for the propagation of feature annotation.</text>
</comment>
<dbReference type="PANTHER" id="PTHR44591:SF25">
    <property type="entry name" value="CHEMOTAXIS TWO-COMPONENT RESPONSE REGULATOR"/>
    <property type="match status" value="1"/>
</dbReference>
<dbReference type="Proteomes" id="UP001317705">
    <property type="component" value="Chromosome"/>
</dbReference>
<dbReference type="Pfam" id="PF00072">
    <property type="entry name" value="Response_reg"/>
    <property type="match status" value="1"/>
</dbReference>
<dbReference type="EMBL" id="AP027151">
    <property type="protein sequence ID" value="BDV44058.1"/>
    <property type="molecule type" value="Genomic_DNA"/>
</dbReference>
<dbReference type="Pfam" id="PF05157">
    <property type="entry name" value="MshEN"/>
    <property type="match status" value="1"/>
</dbReference>
<dbReference type="PANTHER" id="PTHR44591">
    <property type="entry name" value="STRESS RESPONSE REGULATOR PROTEIN 1"/>
    <property type="match status" value="1"/>
</dbReference>
<sequence length="280" mass="30939">MTKKKLIGELFIESGLITELTLQRALARSRRLNKKLGTTLEEIELITGDELAYALANQYGCKVIKDFARYTFAGELLELIPVEVAMQHLLFPLKLEGKKLAIAVADPLEAPVATNLAAEHGLTVYPFVATRRDIIVAIARHYLGKEPAAAREPTVLVVEDSTLLQTMMADVLTKEGYKVLVEKDGMEGYKSALADGPQVIVTNREIPKLNGYALFDALQNIPETRNIPVILVSGSSDPEEEARAFAKGFFDYIAKPVKEVTLVTRVKRAFQTAERELALL</sequence>
<evidence type="ECO:0000256" key="1">
    <source>
        <dbReference type="ARBA" id="ARBA00022553"/>
    </source>
</evidence>
<dbReference type="SUPFAM" id="SSF160246">
    <property type="entry name" value="EspE N-terminal domain-like"/>
    <property type="match status" value="1"/>
</dbReference>
<dbReference type="SMART" id="SM00448">
    <property type="entry name" value="REC"/>
    <property type="match status" value="1"/>
</dbReference>
<reference evidence="4 5" key="1">
    <citation type="submission" date="2022-12" db="EMBL/GenBank/DDBJ databases">
        <title>Polyphasic characterization of Geotalea uranireducens NIT-SL11 newly isolated from a complex of sewage sludge and microbially reduced graphene oxide.</title>
        <authorList>
            <person name="Xie L."/>
            <person name="Yoshida N."/>
            <person name="Meng L."/>
        </authorList>
    </citation>
    <scope>NUCLEOTIDE SEQUENCE [LARGE SCALE GENOMIC DNA]</scope>
    <source>
        <strain evidence="4 5">NIT-SL11</strain>
    </source>
</reference>
<evidence type="ECO:0000313" key="4">
    <source>
        <dbReference type="EMBL" id="BDV44058.1"/>
    </source>
</evidence>
<dbReference type="CDD" id="cd00156">
    <property type="entry name" value="REC"/>
    <property type="match status" value="1"/>
</dbReference>
<name>A0ABM8EN87_9BACT</name>
<dbReference type="InterPro" id="IPR050595">
    <property type="entry name" value="Bact_response_regulator"/>
</dbReference>
<feature type="domain" description="Response regulatory" evidence="3">
    <location>
        <begin position="154"/>
        <end position="270"/>
    </location>
</feature>
<dbReference type="Gene3D" id="3.30.300.160">
    <property type="entry name" value="Type II secretion system, protein E, N-terminal domain"/>
    <property type="match status" value="1"/>
</dbReference>
<dbReference type="Gene3D" id="3.40.50.2300">
    <property type="match status" value="1"/>
</dbReference>
<keyword evidence="5" id="KW-1185">Reference proteome</keyword>
<protein>
    <submittedName>
        <fullName evidence="4">Two-component system response regulator</fullName>
    </submittedName>
</protein>
<evidence type="ECO:0000256" key="2">
    <source>
        <dbReference type="PROSITE-ProRule" id="PRU00169"/>
    </source>
</evidence>
<dbReference type="InterPro" id="IPR037257">
    <property type="entry name" value="T2SS_E_N_sf"/>
</dbReference>
<keyword evidence="1" id="KW-0597">Phosphoprotein</keyword>